<sequence>MVGGAAGPEYLPLSYKKKKSGPFSGQRIDSSFKRQSFPTFFVILRISSKNETFHGVSPFLVEKAITITVKPHATLNSSKGVISCGELLNESEEKITEELKSQGVIHVRRITIRRDGQLLNTKHLILTFDSNKLPENIKAGYMRLSVRTYIPNPLRCFKCQRFGHSKTSCRGTLTCARCAEVGHESTDCTRTEKCVNCKGEHTSFSRNCFAWKQEKEIISTKIKKKQISYQEARKLVKSQTPTPGNSYVSAVKKSTAPSTQTNQDISADSTSKQSVPIPRTPPAITNLSNPSIPSVAPLCENSSASPDLTDFKLVSKRKKLKKDSPSKTNSISTAEKISKFYTTSSPKVTNPIPTKDNICSHKSTFKPLETTKRTTVDIDLLPMTVLPPLEKRILQTRESDADAEMSSSSLSEEDALEYNMSEDLEDSPAVISLPPPSKPEKANKYKNR</sequence>
<feature type="compositionally biased region" description="Polar residues" evidence="1">
    <location>
        <begin position="237"/>
        <end position="248"/>
    </location>
</feature>
<dbReference type="GO" id="GO:0008270">
    <property type="term" value="F:zinc ion binding"/>
    <property type="evidence" value="ECO:0007669"/>
    <property type="project" value="InterPro"/>
</dbReference>
<proteinExistence type="predicted"/>
<dbReference type="Gene3D" id="4.10.60.10">
    <property type="entry name" value="Zinc finger, CCHC-type"/>
    <property type="match status" value="1"/>
</dbReference>
<feature type="domain" description="CCHC-type" evidence="2">
    <location>
        <begin position="174"/>
        <end position="190"/>
    </location>
</feature>
<dbReference type="PANTHER" id="PTHR22639">
    <property type="entry name" value="GAG-RELATED PROTEIN"/>
    <property type="match status" value="1"/>
</dbReference>
<evidence type="ECO:0000313" key="4">
    <source>
        <dbReference type="Proteomes" id="UP000499080"/>
    </source>
</evidence>
<organism evidence="3 4">
    <name type="scientific">Araneus ventricosus</name>
    <name type="common">Orbweaver spider</name>
    <name type="synonym">Epeira ventricosa</name>
    <dbReference type="NCBI Taxonomy" id="182803"/>
    <lineage>
        <taxon>Eukaryota</taxon>
        <taxon>Metazoa</taxon>
        <taxon>Ecdysozoa</taxon>
        <taxon>Arthropoda</taxon>
        <taxon>Chelicerata</taxon>
        <taxon>Arachnida</taxon>
        <taxon>Araneae</taxon>
        <taxon>Araneomorphae</taxon>
        <taxon>Entelegynae</taxon>
        <taxon>Araneoidea</taxon>
        <taxon>Araneidae</taxon>
        <taxon>Araneus</taxon>
    </lineage>
</organism>
<comment type="caution">
    <text evidence="3">The sequence shown here is derived from an EMBL/GenBank/DDBJ whole genome shotgun (WGS) entry which is preliminary data.</text>
</comment>
<dbReference type="SUPFAM" id="SSF57756">
    <property type="entry name" value="Retrovirus zinc finger-like domains"/>
    <property type="match status" value="1"/>
</dbReference>
<dbReference type="GO" id="GO:0003690">
    <property type="term" value="F:double-stranded DNA binding"/>
    <property type="evidence" value="ECO:0007669"/>
    <property type="project" value="InterPro"/>
</dbReference>
<evidence type="ECO:0000313" key="3">
    <source>
        <dbReference type="EMBL" id="GBL98399.1"/>
    </source>
</evidence>
<dbReference type="InterPro" id="IPR036875">
    <property type="entry name" value="Znf_CCHC_sf"/>
</dbReference>
<dbReference type="InterPro" id="IPR042509">
    <property type="entry name" value="ZCCHC3"/>
</dbReference>
<feature type="compositionally biased region" description="Basic and acidic residues" evidence="1">
    <location>
        <begin position="438"/>
        <end position="448"/>
    </location>
</feature>
<keyword evidence="4" id="KW-1185">Reference proteome</keyword>
<dbReference type="OrthoDB" id="4230923at2759"/>
<protein>
    <recommendedName>
        <fullName evidence="2">CCHC-type domain-containing protein</fullName>
    </recommendedName>
</protein>
<dbReference type="SMART" id="SM00343">
    <property type="entry name" value="ZnF_C2HC"/>
    <property type="match status" value="2"/>
</dbReference>
<dbReference type="EMBL" id="BGPR01000139">
    <property type="protein sequence ID" value="GBL98399.1"/>
    <property type="molecule type" value="Genomic_DNA"/>
</dbReference>
<evidence type="ECO:0000256" key="1">
    <source>
        <dbReference type="SAM" id="MobiDB-lite"/>
    </source>
</evidence>
<feature type="compositionally biased region" description="Acidic residues" evidence="1">
    <location>
        <begin position="411"/>
        <end position="426"/>
    </location>
</feature>
<feature type="region of interest" description="Disordered" evidence="1">
    <location>
        <begin position="234"/>
        <end position="289"/>
    </location>
</feature>
<reference evidence="3 4" key="1">
    <citation type="journal article" date="2019" name="Sci. Rep.">
        <title>Orb-weaving spider Araneus ventricosus genome elucidates the spidroin gene catalogue.</title>
        <authorList>
            <person name="Kono N."/>
            <person name="Nakamura H."/>
            <person name="Ohtoshi R."/>
            <person name="Moran D.A.P."/>
            <person name="Shinohara A."/>
            <person name="Yoshida Y."/>
            <person name="Fujiwara M."/>
            <person name="Mori M."/>
            <person name="Tomita M."/>
            <person name="Arakawa K."/>
        </authorList>
    </citation>
    <scope>NUCLEOTIDE SEQUENCE [LARGE SCALE GENOMIC DNA]</scope>
</reference>
<dbReference type="GO" id="GO:0002218">
    <property type="term" value="P:activation of innate immune response"/>
    <property type="evidence" value="ECO:0007669"/>
    <property type="project" value="InterPro"/>
</dbReference>
<dbReference type="InterPro" id="IPR001878">
    <property type="entry name" value="Znf_CCHC"/>
</dbReference>
<accession>A0A4Y2C2Q8</accession>
<feature type="domain" description="CCHC-type" evidence="2">
    <location>
        <begin position="155"/>
        <end position="171"/>
    </location>
</feature>
<dbReference type="PANTHER" id="PTHR22639:SF3">
    <property type="entry name" value="ZINC FINGER CCHC DOMAIN-CONTAINING PROTEIN 3"/>
    <property type="match status" value="1"/>
</dbReference>
<dbReference type="GO" id="GO:0003723">
    <property type="term" value="F:RNA binding"/>
    <property type="evidence" value="ECO:0007669"/>
    <property type="project" value="InterPro"/>
</dbReference>
<name>A0A4Y2C2Q8_ARAVE</name>
<evidence type="ECO:0000259" key="2">
    <source>
        <dbReference type="SMART" id="SM00343"/>
    </source>
</evidence>
<feature type="compositionally biased region" description="Polar residues" evidence="1">
    <location>
        <begin position="255"/>
        <end position="274"/>
    </location>
</feature>
<feature type="region of interest" description="Disordered" evidence="1">
    <location>
        <begin position="396"/>
        <end position="448"/>
    </location>
</feature>
<gene>
    <name evidence="3" type="ORF">AVEN_187736_1</name>
</gene>
<dbReference type="AlphaFoldDB" id="A0A4Y2C2Q8"/>
<dbReference type="Proteomes" id="UP000499080">
    <property type="component" value="Unassembled WGS sequence"/>
</dbReference>